<dbReference type="Proteomes" id="UP001516023">
    <property type="component" value="Unassembled WGS sequence"/>
</dbReference>
<protein>
    <submittedName>
        <fullName evidence="1">Uncharacterized protein</fullName>
    </submittedName>
</protein>
<evidence type="ECO:0000313" key="2">
    <source>
        <dbReference type="Proteomes" id="UP001516023"/>
    </source>
</evidence>
<comment type="caution">
    <text evidence="1">The sequence shown here is derived from an EMBL/GenBank/DDBJ whole genome shotgun (WGS) entry which is preliminary data.</text>
</comment>
<feature type="non-terminal residue" evidence="1">
    <location>
        <position position="1"/>
    </location>
</feature>
<organism evidence="1 2">
    <name type="scientific">Cyclotella cryptica</name>
    <dbReference type="NCBI Taxonomy" id="29204"/>
    <lineage>
        <taxon>Eukaryota</taxon>
        <taxon>Sar</taxon>
        <taxon>Stramenopiles</taxon>
        <taxon>Ochrophyta</taxon>
        <taxon>Bacillariophyta</taxon>
        <taxon>Coscinodiscophyceae</taxon>
        <taxon>Thalassiosirophycidae</taxon>
        <taxon>Stephanodiscales</taxon>
        <taxon>Stephanodiscaceae</taxon>
        <taxon>Cyclotella</taxon>
    </lineage>
</organism>
<reference evidence="1 2" key="1">
    <citation type="journal article" date="2020" name="G3 (Bethesda)">
        <title>Improved Reference Genome for Cyclotella cryptica CCMP332, a Model for Cell Wall Morphogenesis, Salinity Adaptation, and Lipid Production in Diatoms (Bacillariophyta).</title>
        <authorList>
            <person name="Roberts W.R."/>
            <person name="Downey K.M."/>
            <person name="Ruck E.C."/>
            <person name="Traller J.C."/>
            <person name="Alverson A.J."/>
        </authorList>
    </citation>
    <scope>NUCLEOTIDE SEQUENCE [LARGE SCALE GENOMIC DNA]</scope>
    <source>
        <strain evidence="1 2">CCMP332</strain>
    </source>
</reference>
<keyword evidence="2" id="KW-1185">Reference proteome</keyword>
<evidence type="ECO:0000313" key="1">
    <source>
        <dbReference type="EMBL" id="KAL3790477.1"/>
    </source>
</evidence>
<sequence>VHLGEYHNYFQKGRDCGDGSDDDGKETVNQRQTNKIKDGDNNRIATIKAETNPSRLLDSNDNLVLNLLYEASMEVYLHGALMPSDLYPPFLHPPTTTINTSKNDCKSIKTPILTCIDRDLRWEIGWKLIPLDLHLVCSWGIHPTVGKLHLFNGKESVDTINLIWWEHSTEEKLNDFLVEVSPDPFPGNHPGYSQWETHGHSDDNPTDTKAVCTELKTMLNDTRDVDRIGVGHMPDFHV</sequence>
<dbReference type="AlphaFoldDB" id="A0ABD3PRQ0"/>
<gene>
    <name evidence="1" type="ORF">HJC23_012033</name>
</gene>
<proteinExistence type="predicted"/>
<name>A0ABD3PRQ0_9STRA</name>
<dbReference type="EMBL" id="JABMIG020000127">
    <property type="protein sequence ID" value="KAL3790477.1"/>
    <property type="molecule type" value="Genomic_DNA"/>
</dbReference>
<accession>A0ABD3PRQ0</accession>